<dbReference type="AlphaFoldDB" id="A0AA96WKG0"/>
<accession>A0AA96WKG0</accession>
<proteinExistence type="predicted"/>
<dbReference type="EMBL" id="CP053587">
    <property type="protein sequence ID" value="WNZ27218.1"/>
    <property type="molecule type" value="Genomic_DNA"/>
</dbReference>
<name>A0AA96WKG0_9CYAN</name>
<gene>
    <name evidence="1" type="ORF">HJG54_30430</name>
</gene>
<dbReference type="Pfam" id="PF14518">
    <property type="entry name" value="Haem_oxygenas_2"/>
    <property type="match status" value="1"/>
</dbReference>
<sequence>MITSRLSKSWQDAFLGSSRLKSSSKSSAETSPLSYDEAEQQFIQFLTTEDLDRQVLTQPSLTEAFEATLEQALALAYADQTHDQNQLPEAENRFLQRILYRINRLNFVWYGDLSQYTNERSVYLQWVRDRIEMVWQAWETAQFDLEQLQQIDVKQALTERASVDLDPPLSPGKRYIREQMTQVGYRHLIAIASLDGLVESSRLCHILGGASNEVQATLIRVLLEEYGNGRLSRKHSTFFAQMMQELNLNPDPEAYFDWVPWQVLASINHNFLLTQRKRHFLRYIGGFTYFEIVGPSIYKDYMAAASRLGLSDIAMGYWELHIREDERHGQWMLEQVSLPLVELYPNEAWELVLGYDQEKYMGDRAGAAVIAAIQAAETAVASKRHS</sequence>
<evidence type="ECO:0000313" key="1">
    <source>
        <dbReference type="EMBL" id="WNZ27218.1"/>
    </source>
</evidence>
<dbReference type="RefSeq" id="WP_316436861.1">
    <property type="nucleotide sequence ID" value="NZ_CP053587.1"/>
</dbReference>
<organism evidence="1">
    <name type="scientific">Leptolyngbya sp. NK1-12</name>
    <dbReference type="NCBI Taxonomy" id="2547451"/>
    <lineage>
        <taxon>Bacteria</taxon>
        <taxon>Bacillati</taxon>
        <taxon>Cyanobacteriota</taxon>
        <taxon>Cyanophyceae</taxon>
        <taxon>Leptolyngbyales</taxon>
        <taxon>Leptolyngbyaceae</taxon>
        <taxon>Leptolyngbya group</taxon>
        <taxon>Leptolyngbya</taxon>
    </lineage>
</organism>
<reference evidence="1" key="1">
    <citation type="submission" date="2020-05" db="EMBL/GenBank/DDBJ databases">
        <authorList>
            <person name="Zhu T."/>
            <person name="Keshari N."/>
            <person name="Lu X."/>
        </authorList>
    </citation>
    <scope>NUCLEOTIDE SEQUENCE</scope>
    <source>
        <strain evidence="1">NK1-12</strain>
    </source>
</reference>
<dbReference type="InterPro" id="IPR016084">
    <property type="entry name" value="Haem_Oase-like_multi-hlx"/>
</dbReference>
<dbReference type="Gene3D" id="1.20.910.10">
    <property type="entry name" value="Heme oxygenase-like"/>
    <property type="match status" value="1"/>
</dbReference>
<protein>
    <submittedName>
        <fullName evidence="1">Iron-containing redox enzyme family protein</fullName>
    </submittedName>
</protein>
<dbReference type="SMART" id="SM01236">
    <property type="entry name" value="Haem_oxygenase_2"/>
    <property type="match status" value="1"/>
</dbReference>
<dbReference type="SUPFAM" id="SSF48613">
    <property type="entry name" value="Heme oxygenase-like"/>
    <property type="match status" value="1"/>
</dbReference>